<dbReference type="NCBIfam" id="TIGR00377">
    <property type="entry name" value="ant_ant_sig"/>
    <property type="match status" value="1"/>
</dbReference>
<evidence type="ECO:0000256" key="1">
    <source>
        <dbReference type="ARBA" id="ARBA00009013"/>
    </source>
</evidence>
<feature type="domain" description="STAS" evidence="3">
    <location>
        <begin position="13"/>
        <end position="114"/>
    </location>
</feature>
<dbReference type="CDD" id="cd07043">
    <property type="entry name" value="STAS_anti-anti-sigma_factors"/>
    <property type="match status" value="1"/>
</dbReference>
<dbReference type="InterPro" id="IPR002645">
    <property type="entry name" value="STAS_dom"/>
</dbReference>
<dbReference type="InterPro" id="IPR003658">
    <property type="entry name" value="Anti-sigma_ant"/>
</dbReference>
<dbReference type="InterPro" id="IPR036513">
    <property type="entry name" value="STAS_dom_sf"/>
</dbReference>
<proteinExistence type="inferred from homology"/>
<sequence>MSGRERERFACTDAIVVPIRGEIDIATADDMHDRILRAAGLAGRSCVVVDLSGVVFFDASGVRALMGAYRRLTGEGRHMVLAEPTSVPARILDALQLHEIFDVYPLVEMALAHVNRPARR</sequence>
<evidence type="ECO:0000313" key="5">
    <source>
        <dbReference type="Proteomes" id="UP001595847"/>
    </source>
</evidence>
<comment type="caution">
    <text evidence="4">The sequence shown here is derived from an EMBL/GenBank/DDBJ whole genome shotgun (WGS) entry which is preliminary data.</text>
</comment>
<evidence type="ECO:0000259" key="3">
    <source>
        <dbReference type="PROSITE" id="PS50801"/>
    </source>
</evidence>
<accession>A0ABV8FMQ7</accession>
<dbReference type="SUPFAM" id="SSF52091">
    <property type="entry name" value="SpoIIaa-like"/>
    <property type="match status" value="1"/>
</dbReference>
<dbReference type="PANTHER" id="PTHR33495">
    <property type="entry name" value="ANTI-SIGMA FACTOR ANTAGONIST TM_1081-RELATED-RELATED"/>
    <property type="match status" value="1"/>
</dbReference>
<organism evidence="4 5">
    <name type="scientific">Nocardiopsis sediminis</name>
    <dbReference type="NCBI Taxonomy" id="1778267"/>
    <lineage>
        <taxon>Bacteria</taxon>
        <taxon>Bacillati</taxon>
        <taxon>Actinomycetota</taxon>
        <taxon>Actinomycetes</taxon>
        <taxon>Streptosporangiales</taxon>
        <taxon>Nocardiopsidaceae</taxon>
        <taxon>Nocardiopsis</taxon>
    </lineage>
</organism>
<dbReference type="PANTHER" id="PTHR33495:SF2">
    <property type="entry name" value="ANTI-SIGMA FACTOR ANTAGONIST TM_1081-RELATED"/>
    <property type="match status" value="1"/>
</dbReference>
<dbReference type="PROSITE" id="PS50801">
    <property type="entry name" value="STAS"/>
    <property type="match status" value="1"/>
</dbReference>
<dbReference type="Pfam" id="PF01740">
    <property type="entry name" value="STAS"/>
    <property type="match status" value="1"/>
</dbReference>
<keyword evidence="5" id="KW-1185">Reference proteome</keyword>
<protein>
    <recommendedName>
        <fullName evidence="2">Anti-sigma factor antagonist</fullName>
    </recommendedName>
</protein>
<dbReference type="EMBL" id="JBHSBH010000008">
    <property type="protein sequence ID" value="MFC3996679.1"/>
    <property type="molecule type" value="Genomic_DNA"/>
</dbReference>
<dbReference type="Gene3D" id="3.30.750.24">
    <property type="entry name" value="STAS domain"/>
    <property type="match status" value="1"/>
</dbReference>
<dbReference type="Proteomes" id="UP001595847">
    <property type="component" value="Unassembled WGS sequence"/>
</dbReference>
<evidence type="ECO:0000313" key="4">
    <source>
        <dbReference type="EMBL" id="MFC3996679.1"/>
    </source>
</evidence>
<reference evidence="5" key="1">
    <citation type="journal article" date="2019" name="Int. J. Syst. Evol. Microbiol.">
        <title>The Global Catalogue of Microorganisms (GCM) 10K type strain sequencing project: providing services to taxonomists for standard genome sequencing and annotation.</title>
        <authorList>
            <consortium name="The Broad Institute Genomics Platform"/>
            <consortium name="The Broad Institute Genome Sequencing Center for Infectious Disease"/>
            <person name="Wu L."/>
            <person name="Ma J."/>
        </authorList>
    </citation>
    <scope>NUCLEOTIDE SEQUENCE [LARGE SCALE GENOMIC DNA]</scope>
    <source>
        <strain evidence="5">TBRC 1826</strain>
    </source>
</reference>
<comment type="similarity">
    <text evidence="1 2">Belongs to the anti-sigma-factor antagonist family.</text>
</comment>
<name>A0ABV8FMQ7_9ACTN</name>
<gene>
    <name evidence="4" type="ORF">ACFOVU_12190</name>
</gene>
<evidence type="ECO:0000256" key="2">
    <source>
        <dbReference type="RuleBase" id="RU003749"/>
    </source>
</evidence>
<dbReference type="RefSeq" id="WP_378532963.1">
    <property type="nucleotide sequence ID" value="NZ_JBHSBH010000008.1"/>
</dbReference>